<dbReference type="NCBIfam" id="NF002148">
    <property type="entry name" value="PRK00982.1-2"/>
    <property type="match status" value="1"/>
</dbReference>
<dbReference type="Gene3D" id="3.40.366.10">
    <property type="entry name" value="Malonyl-Coenzyme A Acyl Carrier Protein, domain 2"/>
    <property type="match status" value="1"/>
</dbReference>
<dbReference type="PROSITE" id="PS00061">
    <property type="entry name" value="ADH_SHORT"/>
    <property type="match status" value="1"/>
</dbReference>
<accession>A0A8S1IMN3</accession>
<gene>
    <name evidence="20" type="ORF">OSTQU699_LOCUS217</name>
</gene>
<protein>
    <recommendedName>
        <fullName evidence="16">Acyl carrier protein</fullName>
    </recommendedName>
</protein>
<dbReference type="Gene3D" id="3.40.50.720">
    <property type="entry name" value="NAD(P)-binding Rossmann-like Domain"/>
    <property type="match status" value="1"/>
</dbReference>
<evidence type="ECO:0000256" key="7">
    <source>
        <dbReference type="ARBA" id="ARBA00022553"/>
    </source>
</evidence>
<dbReference type="PRINTS" id="PR00080">
    <property type="entry name" value="SDRFAMILY"/>
</dbReference>
<dbReference type="SUPFAM" id="SSF47336">
    <property type="entry name" value="ACP-like"/>
    <property type="match status" value="1"/>
</dbReference>
<dbReference type="InterPro" id="IPR003231">
    <property type="entry name" value="ACP"/>
</dbReference>
<reference evidence="20" key="1">
    <citation type="submission" date="2020-12" db="EMBL/GenBank/DDBJ databases">
        <authorList>
            <person name="Iha C."/>
        </authorList>
    </citation>
    <scope>NUCLEOTIDE SEQUENCE</scope>
</reference>
<feature type="region of interest" description="Disordered" evidence="17">
    <location>
        <begin position="1364"/>
        <end position="1445"/>
    </location>
</feature>
<comment type="similarity">
    <text evidence="3">Belongs to the thiolase-like superfamily. Beta-ketoacyl-ACP synthases family.</text>
</comment>
<dbReference type="GO" id="GO:0005739">
    <property type="term" value="C:mitochondrion"/>
    <property type="evidence" value="ECO:0007669"/>
    <property type="project" value="UniProtKB-ARBA"/>
</dbReference>
<dbReference type="GO" id="GO:0004315">
    <property type="term" value="F:3-oxoacyl-[acyl-carrier-protein] synthase activity"/>
    <property type="evidence" value="ECO:0007669"/>
    <property type="project" value="InterPro"/>
</dbReference>
<dbReference type="SMART" id="SM00827">
    <property type="entry name" value="PKS_AT"/>
    <property type="match status" value="1"/>
</dbReference>
<feature type="domain" description="Carrier" evidence="18">
    <location>
        <begin position="531"/>
        <end position="606"/>
    </location>
</feature>
<keyword evidence="21" id="KW-1185">Reference proteome</keyword>
<dbReference type="GO" id="GO:0031177">
    <property type="term" value="F:phosphopantetheine binding"/>
    <property type="evidence" value="ECO:0007669"/>
    <property type="project" value="InterPro"/>
</dbReference>
<dbReference type="Pfam" id="PF02801">
    <property type="entry name" value="Ketoacyl-synt_C"/>
    <property type="match status" value="2"/>
</dbReference>
<dbReference type="Gene3D" id="3.40.390.10">
    <property type="entry name" value="Collagenase (Catalytic Domain)"/>
    <property type="match status" value="1"/>
</dbReference>
<feature type="compositionally biased region" description="Low complexity" evidence="17">
    <location>
        <begin position="1404"/>
        <end position="1417"/>
    </location>
</feature>
<dbReference type="PANTHER" id="PTHR11712">
    <property type="entry name" value="POLYKETIDE SYNTHASE-RELATED"/>
    <property type="match status" value="1"/>
</dbReference>
<dbReference type="InterPro" id="IPR018201">
    <property type="entry name" value="Ketoacyl_synth_AS"/>
</dbReference>
<evidence type="ECO:0000256" key="3">
    <source>
        <dbReference type="ARBA" id="ARBA00008467"/>
    </source>
</evidence>
<comment type="caution">
    <text evidence="20">The sequence shown here is derived from an EMBL/GenBank/DDBJ whole genome shotgun (WGS) entry which is preliminary data.</text>
</comment>
<evidence type="ECO:0000256" key="8">
    <source>
        <dbReference type="ARBA" id="ARBA00022679"/>
    </source>
</evidence>
<dbReference type="PROSITE" id="PS00018">
    <property type="entry name" value="EF_HAND_1"/>
    <property type="match status" value="1"/>
</dbReference>
<comment type="similarity">
    <text evidence="2">Belongs to the short-chain dehydrogenases/reductases (SDR) family.</text>
</comment>
<dbReference type="InterPro" id="IPR009081">
    <property type="entry name" value="PP-bd_ACP"/>
</dbReference>
<dbReference type="OrthoDB" id="541883at2759"/>
<dbReference type="InterPro" id="IPR036736">
    <property type="entry name" value="ACP-like_sf"/>
</dbReference>
<keyword evidence="13" id="KW-0012">Acyltransferase</keyword>
<dbReference type="SMART" id="SM00823">
    <property type="entry name" value="PKS_PP"/>
    <property type="match status" value="1"/>
</dbReference>
<dbReference type="InterPro" id="IPR016036">
    <property type="entry name" value="Malonyl_transacylase_ACP-bd"/>
</dbReference>
<dbReference type="FunFam" id="3.40.50.720:FF:000173">
    <property type="entry name" value="3-oxoacyl-[acyl-carrier protein] reductase"/>
    <property type="match status" value="1"/>
</dbReference>
<dbReference type="FunFam" id="3.40.47.10:FF:000018">
    <property type="entry name" value="3-oxoacyl-[acyl-carrier-protein] synthase 2"/>
    <property type="match status" value="1"/>
</dbReference>
<dbReference type="NCBIfam" id="NF009466">
    <property type="entry name" value="PRK12826.1-2"/>
    <property type="match status" value="1"/>
</dbReference>
<comment type="subunit">
    <text evidence="15">Complex I is composed of at least 49 different subunits.</text>
</comment>
<dbReference type="SMART" id="SM00822">
    <property type="entry name" value="PKS_KR"/>
    <property type="match status" value="1"/>
</dbReference>
<comment type="function">
    <text evidence="14">Carrier of the growing fatty acid chain in fatty acid biosynthesis. May be involved in the synthesis of short and medium chain fatty acids. Accessory and non-catalytic subunit of the mitochondrial membrane respiratory chain NADH dehydrogenase (Complex I), which functions in the transfer of electrons from NADH to the respiratory chain.</text>
</comment>
<dbReference type="InterPro" id="IPR020806">
    <property type="entry name" value="PKS_PP-bd"/>
</dbReference>
<keyword evidence="11" id="KW-0443">Lipid metabolism</keyword>
<dbReference type="InterPro" id="IPR001227">
    <property type="entry name" value="Ac_transferase_dom_sf"/>
</dbReference>
<keyword evidence="12 16" id="KW-0275">Fatty acid biosynthesis</keyword>
<dbReference type="NCBIfam" id="TIGR03150">
    <property type="entry name" value="fabF"/>
    <property type="match status" value="1"/>
</dbReference>
<dbReference type="SMART" id="SM00825">
    <property type="entry name" value="PKS_KS"/>
    <property type="match status" value="1"/>
</dbReference>
<dbReference type="SUPFAM" id="SSF52151">
    <property type="entry name" value="FabD/lysophospholipase-like"/>
    <property type="match status" value="1"/>
</dbReference>
<dbReference type="Gene3D" id="1.10.1200.10">
    <property type="entry name" value="ACP-like"/>
    <property type="match status" value="1"/>
</dbReference>
<feature type="compositionally biased region" description="Gly residues" evidence="17">
    <location>
        <begin position="1418"/>
        <end position="1430"/>
    </location>
</feature>
<dbReference type="PROSITE" id="PS50075">
    <property type="entry name" value="CARRIER"/>
    <property type="match status" value="1"/>
</dbReference>
<evidence type="ECO:0000256" key="10">
    <source>
        <dbReference type="ARBA" id="ARBA00023002"/>
    </source>
</evidence>
<dbReference type="FunFam" id="1.10.1200.10:FF:000003">
    <property type="entry name" value="Acyl carrier protein"/>
    <property type="match status" value="1"/>
</dbReference>
<name>A0A8S1IMN3_9CHLO</name>
<keyword evidence="7" id="KW-0597">Phosphoprotein</keyword>
<dbReference type="InterPro" id="IPR020841">
    <property type="entry name" value="PKS_Beta-ketoAc_synthase_dom"/>
</dbReference>
<evidence type="ECO:0000256" key="12">
    <source>
        <dbReference type="ARBA" id="ARBA00023160"/>
    </source>
</evidence>
<dbReference type="InterPro" id="IPR057326">
    <property type="entry name" value="KR_dom"/>
</dbReference>
<evidence type="ECO:0000256" key="4">
    <source>
        <dbReference type="ARBA" id="ARBA00010930"/>
    </source>
</evidence>
<dbReference type="SUPFAM" id="SSF55048">
    <property type="entry name" value="Probable ACP-binding domain of malonyl-CoA ACP transacylase"/>
    <property type="match status" value="1"/>
</dbReference>
<evidence type="ECO:0000259" key="18">
    <source>
        <dbReference type="PROSITE" id="PS50075"/>
    </source>
</evidence>
<dbReference type="InterPro" id="IPR006162">
    <property type="entry name" value="Ppantetheine_attach_site"/>
</dbReference>
<dbReference type="InterPro" id="IPR014031">
    <property type="entry name" value="Ketoacyl_synth_C"/>
</dbReference>
<dbReference type="NCBIfam" id="NF002150">
    <property type="entry name" value="PRK00982.1-4"/>
    <property type="match status" value="1"/>
</dbReference>
<feature type="domain" description="Ketosynthase family 3 (KS3)" evidence="19">
    <location>
        <begin position="635"/>
        <end position="1066"/>
    </location>
</feature>
<evidence type="ECO:0000256" key="15">
    <source>
        <dbReference type="ARBA" id="ARBA00063067"/>
    </source>
</evidence>
<keyword evidence="6 16" id="KW-0444">Lipid biosynthesis</keyword>
<dbReference type="InterPro" id="IPR036291">
    <property type="entry name" value="NAD(P)-bd_dom_sf"/>
</dbReference>
<dbReference type="GO" id="GO:0016491">
    <property type="term" value="F:oxidoreductase activity"/>
    <property type="evidence" value="ECO:0007669"/>
    <property type="project" value="UniProtKB-KW"/>
</dbReference>
<dbReference type="InterPro" id="IPR020904">
    <property type="entry name" value="Sc_DH/Rdtase_CS"/>
</dbReference>
<dbReference type="InterPro" id="IPR018247">
    <property type="entry name" value="EF_Hand_1_Ca_BS"/>
</dbReference>
<dbReference type="Pfam" id="PF00106">
    <property type="entry name" value="adh_short"/>
    <property type="match status" value="1"/>
</dbReference>
<organism evidence="20 21">
    <name type="scientific">Ostreobium quekettii</name>
    <dbReference type="NCBI Taxonomy" id="121088"/>
    <lineage>
        <taxon>Eukaryota</taxon>
        <taxon>Viridiplantae</taxon>
        <taxon>Chlorophyta</taxon>
        <taxon>core chlorophytes</taxon>
        <taxon>Ulvophyceae</taxon>
        <taxon>TCBD clade</taxon>
        <taxon>Bryopsidales</taxon>
        <taxon>Ostreobineae</taxon>
        <taxon>Ostreobiaceae</taxon>
        <taxon>Ostreobium</taxon>
    </lineage>
</organism>
<evidence type="ECO:0000256" key="13">
    <source>
        <dbReference type="ARBA" id="ARBA00023315"/>
    </source>
</evidence>
<feature type="domain" description="Ketosynthase family 3 (KS3)" evidence="19">
    <location>
        <begin position="1673"/>
        <end position="2105"/>
    </location>
</feature>
<dbReference type="InterPro" id="IPR000794">
    <property type="entry name" value="Beta-ketoacyl_synthase"/>
</dbReference>
<proteinExistence type="inferred from homology"/>
<comment type="similarity">
    <text evidence="4">Belongs to the acyl carrier protein (ACP) family.</text>
</comment>
<keyword evidence="10" id="KW-0560">Oxidoreductase</keyword>
<dbReference type="NCBIfam" id="NF005589">
    <property type="entry name" value="PRK07314.1"/>
    <property type="match status" value="1"/>
</dbReference>
<dbReference type="CDD" id="cd05333">
    <property type="entry name" value="BKR_SDR_c"/>
    <property type="match status" value="1"/>
</dbReference>
<dbReference type="InterPro" id="IPR014043">
    <property type="entry name" value="Acyl_transferase_dom"/>
</dbReference>
<evidence type="ECO:0000313" key="20">
    <source>
        <dbReference type="EMBL" id="CAD7694856.1"/>
    </source>
</evidence>
<evidence type="ECO:0000256" key="11">
    <source>
        <dbReference type="ARBA" id="ARBA00023098"/>
    </source>
</evidence>
<dbReference type="InterPro" id="IPR002347">
    <property type="entry name" value="SDR_fam"/>
</dbReference>
<dbReference type="Proteomes" id="UP000708148">
    <property type="component" value="Unassembled WGS sequence"/>
</dbReference>
<dbReference type="InterPro" id="IPR016035">
    <property type="entry name" value="Acyl_Trfase/lysoPLipase"/>
</dbReference>
<evidence type="ECO:0000256" key="2">
    <source>
        <dbReference type="ARBA" id="ARBA00006484"/>
    </source>
</evidence>
<dbReference type="InterPro" id="IPR014030">
    <property type="entry name" value="Ketoacyl_synth_N"/>
</dbReference>
<dbReference type="PRINTS" id="PR00081">
    <property type="entry name" value="GDHRDH"/>
</dbReference>
<dbReference type="GO" id="GO:0005829">
    <property type="term" value="C:cytosol"/>
    <property type="evidence" value="ECO:0007669"/>
    <property type="project" value="TreeGrafter"/>
</dbReference>
<dbReference type="Pfam" id="PF00109">
    <property type="entry name" value="ketoacyl-synt"/>
    <property type="match status" value="2"/>
</dbReference>
<evidence type="ECO:0000259" key="19">
    <source>
        <dbReference type="PROSITE" id="PS52004"/>
    </source>
</evidence>
<dbReference type="NCBIfam" id="TIGR00517">
    <property type="entry name" value="acyl_carrier"/>
    <property type="match status" value="1"/>
</dbReference>
<evidence type="ECO:0000313" key="21">
    <source>
        <dbReference type="Proteomes" id="UP000708148"/>
    </source>
</evidence>
<dbReference type="InterPro" id="IPR017568">
    <property type="entry name" value="3-oxoacyl-ACP_synth-2"/>
</dbReference>
<dbReference type="Gene3D" id="3.40.47.10">
    <property type="match status" value="3"/>
</dbReference>
<dbReference type="Pfam" id="PF00698">
    <property type="entry name" value="Acyl_transf_1"/>
    <property type="match status" value="1"/>
</dbReference>
<dbReference type="HAMAP" id="MF_01217">
    <property type="entry name" value="Acyl_carrier"/>
    <property type="match status" value="1"/>
</dbReference>
<evidence type="ECO:0000256" key="17">
    <source>
        <dbReference type="SAM" id="MobiDB-lite"/>
    </source>
</evidence>
<evidence type="ECO:0000256" key="9">
    <source>
        <dbReference type="ARBA" id="ARBA00022832"/>
    </source>
</evidence>
<dbReference type="PANTHER" id="PTHR11712:SF336">
    <property type="entry name" value="3-OXOACYL-[ACYL-CARRIER-PROTEIN] SYNTHASE, MITOCHONDRIAL"/>
    <property type="match status" value="1"/>
</dbReference>
<dbReference type="GO" id="GO:0000036">
    <property type="term" value="F:acyl carrier activity"/>
    <property type="evidence" value="ECO:0007669"/>
    <property type="project" value="UniProtKB-ARBA"/>
</dbReference>
<evidence type="ECO:0000256" key="16">
    <source>
        <dbReference type="RuleBase" id="RU000722"/>
    </source>
</evidence>
<dbReference type="SUPFAM" id="SSF51735">
    <property type="entry name" value="NAD(P)-binding Rossmann-fold domains"/>
    <property type="match status" value="1"/>
</dbReference>
<comment type="pathway">
    <text evidence="1">Lipid metabolism; fatty acid biosynthesis.</text>
</comment>
<dbReference type="EMBL" id="CAJHUC010000279">
    <property type="protein sequence ID" value="CAD7694856.1"/>
    <property type="molecule type" value="Genomic_DNA"/>
</dbReference>
<dbReference type="CDD" id="cd00834">
    <property type="entry name" value="KAS_I_II"/>
    <property type="match status" value="2"/>
</dbReference>
<keyword evidence="5 16" id="KW-0596">Phosphopantetheine</keyword>
<dbReference type="PROSITE" id="PS00606">
    <property type="entry name" value="KS3_1"/>
    <property type="match status" value="1"/>
</dbReference>
<dbReference type="SUPFAM" id="SSF55486">
    <property type="entry name" value="Metalloproteases ('zincins'), catalytic domain"/>
    <property type="match status" value="2"/>
</dbReference>
<sequence length="2105" mass="221487">MAAELCERSIVAREQFEAAAQILGYDLLKLCVNGPAEDLDSTAYSQPALYVSSLAALEQLRLDDPSVVDNCVVTAGLSLGEYTALAFAGAISFEDGLRVVAERGAAMQDAAEATPSGMVSVLGLEVLQIAELVDQARGDDILEIANLLCPGNTVVSGGTAACERVAELADKAGAMRVVPLAVAGAFHTNLMKPAVDRLQAKLADVTISAPQIPVICNVDADVHEDPEEIRALLVKQVVSPVRWEDSMRRMIDDIGVDTVYEVGPGKAHVSADLSGRVALVTGASRGIGRAIALRLGQAGATVACVARNLEKLEEIAQAVRDAGGNASVHQCDVCDSAQVQQTVDAVQEKWGGIDILVNNAGITRDTLLLRMSDDDWGDVISSNLRSVFLFTRAAAQVMVRAKRGRIINISSISGLMGNPGQANYSASKAGVIGFTQTVAKELGSKRRPITVNAICPGFIRSDMTDILAEAGGDTFHDVVKQRIPLQRLGEPEEVADAALFLVLPLGPALTPRQPVRSEASRKRIQGETVVASVLERVTDIVAEQLGVDKEKITAETSFVNDLGADSLDTVELVMELEEEFDINIPDDAAEKIQTVGQAVEFIEPGALFIGPKREQTRAPSSALSSDTRQRTTAMKRRVVVTGMGAVTVLGCKVDELWANILAGKSGIHELKAFDTTRHKVKFGGDIHDWDPSGYISSKEAKRIDRFTQFAHVAAVDAVSQSGLDFSQEEPRRCGVIIGSGVGGLTEIEAQQTRLILKGPDKVSAFTIPKLMVNAASGHVSIHFGLKGVNVAVATACASATNAMGDAFRAIQYDDADVVITGGSEAACTEMGLAGFANMRALSERGDDPQGASRPFDADRDGFVLAEGAGVLVFEEYEHAKARNAPIFAEIVGYGASGDGGHITQPDPNGSGGAWAMTCAMRDAKLNPEDVDYINAHGTSTPLGDKAETMGIKSVFGDHAYKLNVSSTKSELGHLLGASGGVELILSIKGLQDGVCPPTINLQTPDPACDLNYTPNEPQQRDVKARAVLDSAASFYSNLLEDSLSPVSVPGRFYGVGGGTANFYLQFADPNFPHDSTRAVSLGSYPIAQDEYIVFVGGAPLGGSQLASAGLGGSSYDYQLFVEEDIPKVEQIYANFVAGYETRGQSSGFAHWGGTISFDNDGGVNWSYTVGTPPGPGQTDLYSVALHELGHVLGFGSTTLQEEGLVDGANRFSGAAAVAEYGGPVPLSPGGGHWAEQTMSTVLGTGAAQEALYDPSFNGSVRKDLTALDAAGLADLGWSIALPQSIAGDFNGDGLVDSADYTVWRDGIGSRFTASDYDTWRQHYSEGGAASPVNFTAPAPSASLIFLTIVSAAFAQQQDWSAPPADARYGAQANGGGAAPAAGDSRYNQPAALPTGAPAPDNSITPLPGATPPAAGAAAPGGGMTPLGGAGPSRARVTKGAASLPNDHGQVMREYDIRPYTLRAANTPHPQQTIVDWVLRETGYETWHSEPLGILSATRESLRVYHTPETQAIVADIVDRFVNTQHESQAFALRIATVRNPNWRASAMPLMTAIPVQSPGMQGWILPKENAALLMADLVRRSDYREHSASGQLVLNGRAAVMSTMRPRQYIKGIVRTQNTWPGFQPETGALEEGASMEFAPLLSFDGATADAILKLRVNQVEKMQQTMSTLSPARRVVITGIGLISPSGCSPDELWGNLSAGRSAVGPATLVPGSAGPMKIAAEANAFTGAIDDFGELEGKLKKSIRKAIKMMCRETQMAVAAAQLSLADAGIAESDLLPEASGVVLGSDYMLTMPEDYVRAVAKCAEENEFNYKRWGDEGLAEIEPLWMLRYLPNMPASHIAIFNDFRGPNNSLTMREAAGLMAVGEAYRIISRGAASRMIAGATGTRLMPMQAIHSMQIEQLAPAGDDPTKACRPFDKDRQGMVAGEGAATIVLESLEAAEARGANIYAELTGFGSSQVTDPQLNGKTDAALENSMRAALADAELTPESVGHISAHGLGTTDGDAAEARAINAVLGEHARQTPVTALKSYFGNLGAAGGVVELIGGLLAMRNNALPRVLNYQTPDPECLVNAVREDGQPAGGSVVASSVTPQGQAATVVAVTAG</sequence>
<evidence type="ECO:0000256" key="5">
    <source>
        <dbReference type="ARBA" id="ARBA00022450"/>
    </source>
</evidence>
<dbReference type="NCBIfam" id="NF002151">
    <property type="entry name" value="PRK00982.1-5"/>
    <property type="match status" value="1"/>
</dbReference>
<keyword evidence="8" id="KW-0808">Transferase</keyword>
<dbReference type="GO" id="GO:0008237">
    <property type="term" value="F:metallopeptidase activity"/>
    <property type="evidence" value="ECO:0007669"/>
    <property type="project" value="InterPro"/>
</dbReference>
<dbReference type="InterPro" id="IPR016039">
    <property type="entry name" value="Thiolase-like"/>
</dbReference>
<evidence type="ECO:0000256" key="6">
    <source>
        <dbReference type="ARBA" id="ARBA00022516"/>
    </source>
</evidence>
<dbReference type="PROSITE" id="PS00012">
    <property type="entry name" value="PHOSPHOPANTETHEINE"/>
    <property type="match status" value="1"/>
</dbReference>
<dbReference type="SUPFAM" id="SSF53901">
    <property type="entry name" value="Thiolase-like"/>
    <property type="match status" value="4"/>
</dbReference>
<dbReference type="InterPro" id="IPR024079">
    <property type="entry name" value="MetalloPept_cat_dom_sf"/>
</dbReference>
<evidence type="ECO:0000256" key="1">
    <source>
        <dbReference type="ARBA" id="ARBA00005194"/>
    </source>
</evidence>
<dbReference type="Pfam" id="PF00550">
    <property type="entry name" value="PP-binding"/>
    <property type="match status" value="1"/>
</dbReference>
<evidence type="ECO:0000256" key="14">
    <source>
        <dbReference type="ARBA" id="ARBA00057783"/>
    </source>
</evidence>
<keyword evidence="9" id="KW-0276">Fatty acid metabolism</keyword>
<dbReference type="PROSITE" id="PS52004">
    <property type="entry name" value="KS3_2"/>
    <property type="match status" value="2"/>
</dbReference>
<dbReference type="Gene3D" id="3.30.70.250">
    <property type="entry name" value="Malonyl-CoA ACP transacylase, ACP-binding"/>
    <property type="match status" value="1"/>
</dbReference>